<name>A0ABQ1EUH5_9BACL</name>
<dbReference type="Gene3D" id="2.60.200.20">
    <property type="match status" value="1"/>
</dbReference>
<dbReference type="SMART" id="SM00240">
    <property type="entry name" value="FHA"/>
    <property type="match status" value="1"/>
</dbReference>
<keyword evidence="1" id="KW-0812">Transmembrane</keyword>
<dbReference type="InterPro" id="IPR045962">
    <property type="entry name" value="DUF6382"/>
</dbReference>
<dbReference type="InterPro" id="IPR008984">
    <property type="entry name" value="SMAD_FHA_dom_sf"/>
</dbReference>
<dbReference type="InterPro" id="IPR000253">
    <property type="entry name" value="FHA_dom"/>
</dbReference>
<dbReference type="PANTHER" id="PTHR23308">
    <property type="entry name" value="NUCLEAR INHIBITOR OF PROTEIN PHOSPHATASE-1"/>
    <property type="match status" value="1"/>
</dbReference>
<dbReference type="InterPro" id="IPR050923">
    <property type="entry name" value="Cell_Proc_Reg/RNA_Proc"/>
</dbReference>
<dbReference type="RefSeq" id="WP_189013887.1">
    <property type="nucleotide sequence ID" value="NZ_BMHE01000019.1"/>
</dbReference>
<keyword evidence="1" id="KW-1133">Transmembrane helix</keyword>
<keyword evidence="4" id="KW-1185">Reference proteome</keyword>
<dbReference type="CDD" id="cd00060">
    <property type="entry name" value="FHA"/>
    <property type="match status" value="1"/>
</dbReference>
<protein>
    <recommendedName>
        <fullName evidence="2">FHA domain-containing protein</fullName>
    </recommendedName>
</protein>
<evidence type="ECO:0000313" key="4">
    <source>
        <dbReference type="Proteomes" id="UP000615455"/>
    </source>
</evidence>
<sequence>MAQEVFGLRYEFVYRHGHYMKLYNDAGLNTNDLSSLQVKMLETNKIPNLLPLEIQELDFDISLYYNLSAKRMLAHILKVEGLTKQQFAQCLFSIVSTLETSKNYMLVESGFVLHKNFIFIGSDWSNVSLTYVPLKTLSEETPFISSLEMLMSQLLLFVKEEEREAVKAVLDHRELQSQLSLQTYKELLLMLMGNKNIHCDAASTVQTPIKEVEPIQNLPKPHSHDLGSSWQTLRAAQEEAWSKLEEQEKEQAAGSTLTLKSINPKTNLAAIGLLFLLCAFLWQNYMTDLSNSTLQMTCGVTILLIDGWFVLRYLGYPSFKRVGMLQPVLNRAASKQANPTISSQLLEPEPEQEVDPLDAQSYYRNLPGHTALLAYKQPDQTVFLGDSKLQPQGPRIEESINGQVKVILIPGEHFTIGRGGANVKVDYAVEVAGVSRSHAEITKTDQGYEIQDTGSTNGTYLNGEALVTYQSYPLKDGDEIRIVKVEMAFRI</sequence>
<dbReference type="SUPFAM" id="SSF49879">
    <property type="entry name" value="SMAD/FHA domain"/>
    <property type="match status" value="1"/>
</dbReference>
<dbReference type="Proteomes" id="UP000615455">
    <property type="component" value="Unassembled WGS sequence"/>
</dbReference>
<dbReference type="PROSITE" id="PS50006">
    <property type="entry name" value="FHA_DOMAIN"/>
    <property type="match status" value="1"/>
</dbReference>
<dbReference type="Pfam" id="PF19909">
    <property type="entry name" value="DUF6382"/>
    <property type="match status" value="1"/>
</dbReference>
<dbReference type="Pfam" id="PF00498">
    <property type="entry name" value="FHA"/>
    <property type="match status" value="1"/>
</dbReference>
<feature type="transmembrane region" description="Helical" evidence="1">
    <location>
        <begin position="268"/>
        <end position="286"/>
    </location>
</feature>
<accession>A0ABQ1EUH5</accession>
<reference evidence="4" key="1">
    <citation type="journal article" date="2019" name="Int. J. Syst. Evol. Microbiol.">
        <title>The Global Catalogue of Microorganisms (GCM) 10K type strain sequencing project: providing services to taxonomists for standard genome sequencing and annotation.</title>
        <authorList>
            <consortium name="The Broad Institute Genomics Platform"/>
            <consortium name="The Broad Institute Genome Sequencing Center for Infectious Disease"/>
            <person name="Wu L."/>
            <person name="Ma J."/>
        </authorList>
    </citation>
    <scope>NUCLEOTIDE SEQUENCE [LARGE SCALE GENOMIC DNA]</scope>
    <source>
        <strain evidence="4">CGMCC 1.15043</strain>
    </source>
</reference>
<keyword evidence="1" id="KW-0472">Membrane</keyword>
<dbReference type="EMBL" id="BMHE01000019">
    <property type="protein sequence ID" value="GFZ88085.1"/>
    <property type="molecule type" value="Genomic_DNA"/>
</dbReference>
<evidence type="ECO:0000313" key="3">
    <source>
        <dbReference type="EMBL" id="GFZ88085.1"/>
    </source>
</evidence>
<evidence type="ECO:0000259" key="2">
    <source>
        <dbReference type="PROSITE" id="PS50006"/>
    </source>
</evidence>
<evidence type="ECO:0000256" key="1">
    <source>
        <dbReference type="SAM" id="Phobius"/>
    </source>
</evidence>
<feature type="transmembrane region" description="Helical" evidence="1">
    <location>
        <begin position="292"/>
        <end position="311"/>
    </location>
</feature>
<proteinExistence type="predicted"/>
<feature type="domain" description="FHA" evidence="2">
    <location>
        <begin position="414"/>
        <end position="466"/>
    </location>
</feature>
<organism evidence="3 4">
    <name type="scientific">Paenibacillus marchantiophytorum</name>
    <dbReference type="NCBI Taxonomy" id="1619310"/>
    <lineage>
        <taxon>Bacteria</taxon>
        <taxon>Bacillati</taxon>
        <taxon>Bacillota</taxon>
        <taxon>Bacilli</taxon>
        <taxon>Bacillales</taxon>
        <taxon>Paenibacillaceae</taxon>
        <taxon>Paenibacillus</taxon>
    </lineage>
</organism>
<comment type="caution">
    <text evidence="3">The sequence shown here is derived from an EMBL/GenBank/DDBJ whole genome shotgun (WGS) entry which is preliminary data.</text>
</comment>
<gene>
    <name evidence="3" type="ORF">GCM10008018_37750</name>
</gene>